<comment type="caution">
    <text evidence="3">The sequence shown here is derived from an EMBL/GenBank/DDBJ whole genome shotgun (WGS) entry which is preliminary data.</text>
</comment>
<feature type="compositionally biased region" description="Polar residues" evidence="1">
    <location>
        <begin position="491"/>
        <end position="506"/>
    </location>
</feature>
<dbReference type="Proteomes" id="UP000823521">
    <property type="component" value="Unassembled WGS sequence"/>
</dbReference>
<evidence type="ECO:0000256" key="1">
    <source>
        <dbReference type="SAM" id="MobiDB-lite"/>
    </source>
</evidence>
<feature type="transmembrane region" description="Helical" evidence="2">
    <location>
        <begin position="690"/>
        <end position="712"/>
    </location>
</feature>
<name>A0ABS3VMX4_MICEH</name>
<dbReference type="EMBL" id="WVUH01000040">
    <property type="protein sequence ID" value="MBO4205851.1"/>
    <property type="molecule type" value="Genomic_DNA"/>
</dbReference>
<proteinExistence type="predicted"/>
<feature type="compositionally biased region" description="Gly residues" evidence="1">
    <location>
        <begin position="129"/>
        <end position="138"/>
    </location>
</feature>
<feature type="region of interest" description="Disordered" evidence="1">
    <location>
        <begin position="1"/>
        <end position="684"/>
    </location>
</feature>
<organism evidence="3 4">
    <name type="scientific">Micromonospora echinofusca</name>
    <dbReference type="NCBI Taxonomy" id="47858"/>
    <lineage>
        <taxon>Bacteria</taxon>
        <taxon>Bacillati</taxon>
        <taxon>Actinomycetota</taxon>
        <taxon>Actinomycetes</taxon>
        <taxon>Micromonosporales</taxon>
        <taxon>Micromonosporaceae</taxon>
        <taxon>Micromonospora</taxon>
    </lineage>
</organism>
<sequence>MTSEGPHHPGHEPDEVAPGAGGSAPFGGQPAAARPGGVPDLGWAPPPPPMEQRQQNGWENAPAAGHGPVGQQPGWGPGPDHGRAEQPAWDVPAEPARPVRATASVPVPGPDSRPSWDSPAPTGQPHWAGQGGPGGSGGADLPERPEVPAVEPWGPGEAWGAAAPTSGSGAPQAPASPSGPDAWAPANQANGWEPTPQPVNSPAPGGWEPTARPEDNPVYQPAPSPGFSPAGAVPLPPQEQRVPGASLAASPPGDYQSQMDYQAPAGYQPPMDHPSPTGYAPPQQRGPVDDGYPAGAGFPGGSGYPGTETDHRADGGYPAPDQRRGDTGGYPVDNGHDHQGHSVDQHWPGAEANSGGWEAESHQAPVVPQPRMSPESAGSARVAVPPADQSMGADPSASGGSVTASASVPTPNRAMPPADLAVRPTQPPQPRVYGRPSRPEPEPEEVPLPGDPGDLRPGTEHGAPAGYGYDHAPSQGNGYDQSAPHGGGYDQSGQSHSGGYDQSGQSHAGGYDPNPPHTGGYDQGTPHGGYDQQPAAASARVAPPATPIPDFSQGHAPFGDLVGTNRPVNGVKPNTPGAMGTARTGGPERFGDPDSFAEPTAQFGGGLPGYPEHAGPGRSPQDGPDATALAPAVPSPAARPVEAPGDAWGQSTEAWNPGGESEQGRFDAFKPDAEPKNEPAPAPKVRNGRVLLAVLTAAVLLLVVPLGALWLLGKIGKDGDGAAFDPAVNSCVKQSGNSAVAATCGEPGTFSIVSKVDAKEKCTDKTQPHVVLPGSGTNRVLCLKPATAAR</sequence>
<dbReference type="RefSeq" id="WP_208812232.1">
    <property type="nucleotide sequence ID" value="NZ_WVUH01000040.1"/>
</dbReference>
<reference evidence="3 4" key="1">
    <citation type="submission" date="2019-12" db="EMBL/GenBank/DDBJ databases">
        <title>Whole genome sequencing of endophytic Actinobacterium Micromonospora sp. MPMI6T.</title>
        <authorList>
            <person name="Evv R."/>
            <person name="Podile A.R."/>
        </authorList>
    </citation>
    <scope>NUCLEOTIDE SEQUENCE [LARGE SCALE GENOMIC DNA]</scope>
    <source>
        <strain evidence="3 4">MPMI6</strain>
    </source>
</reference>
<keyword evidence="2" id="KW-0812">Transmembrane</keyword>
<feature type="compositionally biased region" description="Low complexity" evidence="1">
    <location>
        <begin position="396"/>
        <end position="408"/>
    </location>
</feature>
<protein>
    <submittedName>
        <fullName evidence="3">Uncharacterized protein</fullName>
    </submittedName>
</protein>
<feature type="compositionally biased region" description="Low complexity" evidence="1">
    <location>
        <begin position="626"/>
        <end position="644"/>
    </location>
</feature>
<evidence type="ECO:0000256" key="2">
    <source>
        <dbReference type="SAM" id="Phobius"/>
    </source>
</evidence>
<feature type="compositionally biased region" description="Low complexity" evidence="1">
    <location>
        <begin position="534"/>
        <end position="543"/>
    </location>
</feature>
<accession>A0ABS3VMX4</accession>
<feature type="compositionally biased region" description="Low complexity" evidence="1">
    <location>
        <begin position="151"/>
        <end position="182"/>
    </location>
</feature>
<feature type="compositionally biased region" description="Basic and acidic residues" evidence="1">
    <location>
        <begin position="662"/>
        <end position="677"/>
    </location>
</feature>
<gene>
    <name evidence="3" type="ORF">GSF22_07505</name>
</gene>
<keyword evidence="2" id="KW-0472">Membrane</keyword>
<keyword evidence="4" id="KW-1185">Reference proteome</keyword>
<keyword evidence="2" id="KW-1133">Transmembrane helix</keyword>
<feature type="compositionally biased region" description="Basic and acidic residues" evidence="1">
    <location>
        <begin position="334"/>
        <end position="344"/>
    </location>
</feature>
<evidence type="ECO:0000313" key="4">
    <source>
        <dbReference type="Proteomes" id="UP000823521"/>
    </source>
</evidence>
<evidence type="ECO:0000313" key="3">
    <source>
        <dbReference type="EMBL" id="MBO4205851.1"/>
    </source>
</evidence>
<feature type="compositionally biased region" description="Basic and acidic residues" evidence="1">
    <location>
        <begin position="1"/>
        <end position="14"/>
    </location>
</feature>